<sequence length="287" mass="30904">MTARRVHRQHGDSTEDVGPSPGSVARPGTRADSLPALQRLAGNAAVRSLLTGAGRPGVRTSVPGLPPVQRTPAGGPNPLPAAPTLTEGQYAAWLRRHPRYEPRVGGTWEPDFLVKRYTPAWFAAQGYVFGLRLGPFGNVDIDVWIDDRGAGREYRVIRWTDGAGSAGSGPDPGGADKDHPKPGDQESKLSDREKGTDLPVSIDPNADYDKLFGRPVGRTENIDAAFGEGTMVLHEDGSLVLHLKEGGQYVFRPVPGGRYVVYDPKGRRLSQVYTLPASDVPDVDDDL</sequence>
<dbReference type="Proteomes" id="UP000002218">
    <property type="component" value="Chromosome"/>
</dbReference>
<proteinExistence type="predicted"/>
<feature type="region of interest" description="Disordered" evidence="1">
    <location>
        <begin position="1"/>
        <end position="36"/>
    </location>
</feature>
<dbReference type="STRING" id="479431.Namu_0156"/>
<protein>
    <submittedName>
        <fullName evidence="2">Uncharacterized protein</fullName>
    </submittedName>
</protein>
<accession>C8XJ02</accession>
<feature type="compositionally biased region" description="Basic and acidic residues" evidence="1">
    <location>
        <begin position="174"/>
        <end position="196"/>
    </location>
</feature>
<feature type="region of interest" description="Disordered" evidence="1">
    <location>
        <begin position="161"/>
        <end position="202"/>
    </location>
</feature>
<keyword evidence="3" id="KW-1185">Reference proteome</keyword>
<evidence type="ECO:0000313" key="2">
    <source>
        <dbReference type="EMBL" id="ACV76589.1"/>
    </source>
</evidence>
<dbReference type="EMBL" id="CP001737">
    <property type="protein sequence ID" value="ACV76589.1"/>
    <property type="molecule type" value="Genomic_DNA"/>
</dbReference>
<dbReference type="HOGENOM" id="CLU_969189_0_0_11"/>
<feature type="region of interest" description="Disordered" evidence="1">
    <location>
        <begin position="52"/>
        <end position="84"/>
    </location>
</feature>
<reference evidence="3" key="1">
    <citation type="submission" date="2009-09" db="EMBL/GenBank/DDBJ databases">
        <title>The complete genome of Nakamurella multipartita DSM 44233.</title>
        <authorList>
            <consortium name="US DOE Joint Genome Institute (JGI-PGF)"/>
            <person name="Lucas S."/>
            <person name="Copeland A."/>
            <person name="Lapidus A."/>
            <person name="Glavina del Rio T."/>
            <person name="Dalin E."/>
            <person name="Tice H."/>
            <person name="Bruce D."/>
            <person name="Goodwin L."/>
            <person name="Pitluck S."/>
            <person name="Kyrpides N."/>
            <person name="Mavromatis K."/>
            <person name="Ivanova N."/>
            <person name="Ovchinnikova G."/>
            <person name="Sims D."/>
            <person name="Meincke L."/>
            <person name="Brettin T."/>
            <person name="Detter J.C."/>
            <person name="Han C."/>
            <person name="Larimer F."/>
            <person name="Land M."/>
            <person name="Hauser L."/>
            <person name="Markowitz V."/>
            <person name="Cheng J.-F."/>
            <person name="Hugenholtz P."/>
            <person name="Woyke T."/>
            <person name="Wu D."/>
            <person name="Klenk H.-P."/>
            <person name="Eisen J.A."/>
        </authorList>
    </citation>
    <scope>NUCLEOTIDE SEQUENCE [LARGE SCALE GENOMIC DNA]</scope>
    <source>
        <strain evidence="3">ATCC 700099 / DSM 44233 / CIP 104796 / JCM 9543 / NBRC 105858 / Y-104</strain>
    </source>
</reference>
<evidence type="ECO:0000256" key="1">
    <source>
        <dbReference type="SAM" id="MobiDB-lite"/>
    </source>
</evidence>
<dbReference type="InParanoid" id="C8XJ02"/>
<reference evidence="2 3" key="2">
    <citation type="journal article" date="2010" name="Stand. Genomic Sci.">
        <title>Complete genome sequence of Nakamurella multipartita type strain (Y-104).</title>
        <authorList>
            <person name="Tice H."/>
            <person name="Mayilraj S."/>
            <person name="Sims D."/>
            <person name="Lapidus A."/>
            <person name="Nolan M."/>
            <person name="Lucas S."/>
            <person name="Glavina Del Rio T."/>
            <person name="Copeland A."/>
            <person name="Cheng J.F."/>
            <person name="Meincke L."/>
            <person name="Bruce D."/>
            <person name="Goodwin L."/>
            <person name="Pitluck S."/>
            <person name="Ivanova N."/>
            <person name="Mavromatis K."/>
            <person name="Ovchinnikova G."/>
            <person name="Pati A."/>
            <person name="Chen A."/>
            <person name="Palaniappan K."/>
            <person name="Land M."/>
            <person name="Hauser L."/>
            <person name="Chang Y.J."/>
            <person name="Jeffries C.D."/>
            <person name="Detter J.C."/>
            <person name="Brettin T."/>
            <person name="Rohde M."/>
            <person name="Goker M."/>
            <person name="Bristow J."/>
            <person name="Eisen J.A."/>
            <person name="Markowitz V."/>
            <person name="Hugenholtz P."/>
            <person name="Kyrpides N.C."/>
            <person name="Klenk H.P."/>
            <person name="Chen F."/>
        </authorList>
    </citation>
    <scope>NUCLEOTIDE SEQUENCE [LARGE SCALE GENOMIC DNA]</scope>
    <source>
        <strain evidence="3">ATCC 700099 / DSM 44233 / CIP 104796 / JCM 9543 / NBRC 105858 / Y-104</strain>
    </source>
</reference>
<organism evidence="2 3">
    <name type="scientific">Nakamurella multipartita (strain ATCC 700099 / DSM 44233 / CIP 104796 / JCM 9543 / NBRC 105858 / Y-104)</name>
    <name type="common">Microsphaera multipartita</name>
    <dbReference type="NCBI Taxonomy" id="479431"/>
    <lineage>
        <taxon>Bacteria</taxon>
        <taxon>Bacillati</taxon>
        <taxon>Actinomycetota</taxon>
        <taxon>Actinomycetes</taxon>
        <taxon>Nakamurellales</taxon>
        <taxon>Nakamurellaceae</taxon>
        <taxon>Nakamurella</taxon>
    </lineage>
</organism>
<dbReference type="KEGG" id="nml:Namu_0156"/>
<evidence type="ECO:0000313" key="3">
    <source>
        <dbReference type="Proteomes" id="UP000002218"/>
    </source>
</evidence>
<gene>
    <name evidence="2" type="ordered locus">Namu_0156</name>
</gene>
<name>C8XJ02_NAKMY</name>
<dbReference type="AlphaFoldDB" id="C8XJ02"/>